<dbReference type="Pfam" id="PF21821">
    <property type="entry name" value="Dit_like"/>
    <property type="match status" value="1"/>
</dbReference>
<reference evidence="2" key="1">
    <citation type="submission" date="2023-05" db="EMBL/GenBank/DDBJ databases">
        <title>Whole genome sequence of Commensalibacter sp.</title>
        <authorList>
            <person name="Charoenyingcharoen P."/>
            <person name="Yukphan P."/>
        </authorList>
    </citation>
    <scope>NUCLEOTIDE SEQUENCE</scope>
    <source>
        <strain evidence="2">TBRC 16381</strain>
    </source>
</reference>
<evidence type="ECO:0000259" key="1">
    <source>
        <dbReference type="Pfam" id="PF21821"/>
    </source>
</evidence>
<keyword evidence="3" id="KW-1185">Reference proteome</keyword>
<dbReference type="InterPro" id="IPR048494">
    <property type="entry name" value="Dit-like_N"/>
</dbReference>
<feature type="domain" description="Dit-like phage tail protein N-terminal" evidence="1">
    <location>
        <begin position="73"/>
        <end position="183"/>
    </location>
</feature>
<sequence>MATRIGVGSILSSYAQSAGWKLINQLVNSKSKFGIFDANGNAFYENSLNKQEISVFDKSISFMSGDKTAEAGVTAFNYSKNYNVTTAPIELGKVMAVNLVEQPRQGQVTYVSTGTEKQRKLFEKALEAAEASNQLYVLHTSELTINHIKIIGHSVNRSASQGTQLVQYQVSFQELLIAPKPSTILQASEYSNDSQNQGVLEVKAVTGNQQQAAMKTP</sequence>
<comment type="caution">
    <text evidence="2">The sequence shown here is derived from an EMBL/GenBank/DDBJ whole genome shotgun (WGS) entry which is preliminary data.</text>
</comment>
<evidence type="ECO:0000313" key="3">
    <source>
        <dbReference type="Proteomes" id="UP001431634"/>
    </source>
</evidence>
<proteinExistence type="predicted"/>
<dbReference type="EMBL" id="JASBAO010000001">
    <property type="protein sequence ID" value="MDI2091691.1"/>
    <property type="molecule type" value="Genomic_DNA"/>
</dbReference>
<accession>A0ABT6Q562</accession>
<evidence type="ECO:0000313" key="2">
    <source>
        <dbReference type="EMBL" id="MDI2091691.1"/>
    </source>
</evidence>
<dbReference type="RefSeq" id="WP_281448778.1">
    <property type="nucleotide sequence ID" value="NZ_JASBAO010000001.1"/>
</dbReference>
<organism evidence="2 3">
    <name type="scientific">Commensalibacter oyaizuii</name>
    <dbReference type="NCBI Taxonomy" id="3043873"/>
    <lineage>
        <taxon>Bacteria</taxon>
        <taxon>Pseudomonadati</taxon>
        <taxon>Pseudomonadota</taxon>
        <taxon>Alphaproteobacteria</taxon>
        <taxon>Acetobacterales</taxon>
        <taxon>Acetobacteraceae</taxon>
    </lineage>
</organism>
<protein>
    <recommendedName>
        <fullName evidence="1">Dit-like phage tail protein N-terminal domain-containing protein</fullName>
    </recommendedName>
</protein>
<gene>
    <name evidence="2" type="ORF">QJV27_09980</name>
</gene>
<name>A0ABT6Q562_9PROT</name>
<dbReference type="Proteomes" id="UP001431634">
    <property type="component" value="Unassembled WGS sequence"/>
</dbReference>